<comment type="catalytic activity">
    <reaction evidence="9">
        <text>a 5'-end (5'-triphosphoguanosine)-ribonucleoside in mRNA + S-adenosyl-L-methionine = a 5'-end (N(7)-methyl 5'-triphosphoguanosine)-ribonucleoside in mRNA + S-adenosyl-L-homocysteine</text>
        <dbReference type="Rhea" id="RHEA:67008"/>
        <dbReference type="Rhea" id="RHEA-COMP:17166"/>
        <dbReference type="Rhea" id="RHEA-COMP:17167"/>
        <dbReference type="ChEBI" id="CHEBI:57856"/>
        <dbReference type="ChEBI" id="CHEBI:59789"/>
        <dbReference type="ChEBI" id="CHEBI:156461"/>
        <dbReference type="ChEBI" id="CHEBI:167617"/>
        <dbReference type="EC" id="2.1.1.56"/>
    </reaction>
</comment>
<dbReference type="PIRSF" id="PIRSF028762">
    <property type="entry name" value="ABD1"/>
    <property type="match status" value="1"/>
</dbReference>
<dbReference type="InterPro" id="IPR039753">
    <property type="entry name" value="RG7MT1"/>
</dbReference>
<keyword evidence="6 10" id="KW-0694">RNA-binding</keyword>
<name>A0AA89BNS9_PINIB</name>
<evidence type="ECO:0000256" key="5">
    <source>
        <dbReference type="ARBA" id="ARBA00022691"/>
    </source>
</evidence>
<evidence type="ECO:0000256" key="1">
    <source>
        <dbReference type="ARBA" id="ARBA00004123"/>
    </source>
</evidence>
<dbReference type="InterPro" id="IPR029063">
    <property type="entry name" value="SAM-dependent_MTases_sf"/>
</dbReference>
<evidence type="ECO:0000259" key="14">
    <source>
        <dbReference type="PROSITE" id="PS51562"/>
    </source>
</evidence>
<dbReference type="PROSITE" id="PS51562">
    <property type="entry name" value="RNA_CAP0_MT"/>
    <property type="match status" value="1"/>
</dbReference>
<evidence type="ECO:0000256" key="4">
    <source>
        <dbReference type="ARBA" id="ARBA00022679"/>
    </source>
</evidence>
<feature type="binding site" evidence="12">
    <location>
        <begin position="36"/>
        <end position="37"/>
    </location>
    <ligand>
        <name>mRNA</name>
        <dbReference type="ChEBI" id="CHEBI:33699"/>
    </ligand>
</feature>
<dbReference type="GO" id="GO:0004482">
    <property type="term" value="F:mRNA 5'-cap (guanine-N7-)-methyltransferase activity"/>
    <property type="evidence" value="ECO:0007669"/>
    <property type="project" value="UniProtKB-EC"/>
</dbReference>
<feature type="binding site" evidence="11">
    <location>
        <position position="67"/>
    </location>
    <ligand>
        <name>S-adenosyl-L-methionine</name>
        <dbReference type="ChEBI" id="CHEBI:59789"/>
    </ligand>
</feature>
<comment type="subcellular location">
    <subcellularLocation>
        <location evidence="1 10">Nucleus</location>
    </subcellularLocation>
</comment>
<dbReference type="GO" id="GO:0005634">
    <property type="term" value="C:nucleus"/>
    <property type="evidence" value="ECO:0007669"/>
    <property type="project" value="UniProtKB-SubCell"/>
</dbReference>
<dbReference type="PANTHER" id="PTHR12189">
    <property type="entry name" value="MRNA GUANINE-7- METHYLTRANSFERASE"/>
    <property type="match status" value="1"/>
</dbReference>
<comment type="caution">
    <text evidence="15">The sequence shown here is derived from an EMBL/GenBank/DDBJ whole genome shotgun (WGS) entry which is preliminary data.</text>
</comment>
<evidence type="ECO:0000256" key="2">
    <source>
        <dbReference type="ARBA" id="ARBA00022603"/>
    </source>
</evidence>
<feature type="site" description="mRNA cap binding" evidence="12">
    <location>
        <position position="101"/>
    </location>
</feature>
<keyword evidence="7 10" id="KW-0506">mRNA capping</keyword>
<evidence type="ECO:0000313" key="15">
    <source>
        <dbReference type="EMBL" id="KAK3085647.1"/>
    </source>
</evidence>
<dbReference type="Gene3D" id="3.40.50.150">
    <property type="entry name" value="Vaccinia Virus protein VP39"/>
    <property type="match status" value="1"/>
</dbReference>
<protein>
    <recommendedName>
        <fullName evidence="10">mRNA cap guanine-N(7) methyltransferase</fullName>
        <ecNumber evidence="10">2.1.1.56</ecNumber>
    </recommendedName>
    <alternativeName>
        <fullName evidence="10">mRNA (guanine-N(7))-methyltransferase</fullName>
    </alternativeName>
    <alternativeName>
        <fullName evidence="10">mRNA cap methyltransferase</fullName>
    </alternativeName>
</protein>
<feature type="binding site" evidence="11">
    <location>
        <position position="89"/>
    </location>
    <ligand>
        <name>S-adenosyl-L-methionine</name>
        <dbReference type="ChEBI" id="CHEBI:59789"/>
    </ligand>
</feature>
<dbReference type="AlphaFoldDB" id="A0AA89BNS9"/>
<dbReference type="Proteomes" id="UP001186944">
    <property type="component" value="Unassembled WGS sequence"/>
</dbReference>
<dbReference type="EC" id="2.1.1.56" evidence="10"/>
<feature type="compositionally biased region" description="Basic and acidic residues" evidence="13">
    <location>
        <begin position="316"/>
        <end position="327"/>
    </location>
</feature>
<feature type="binding site" evidence="11">
    <location>
        <position position="155"/>
    </location>
    <ligand>
        <name>S-adenosyl-L-methionine</name>
        <dbReference type="ChEBI" id="CHEBI:59789"/>
    </ligand>
</feature>
<dbReference type="EMBL" id="VSWD01000012">
    <property type="protein sequence ID" value="KAK3085647.1"/>
    <property type="molecule type" value="Genomic_DNA"/>
</dbReference>
<dbReference type="CDD" id="cd02440">
    <property type="entry name" value="AdoMet_MTases"/>
    <property type="match status" value="1"/>
</dbReference>
<evidence type="ECO:0000256" key="3">
    <source>
        <dbReference type="ARBA" id="ARBA00022664"/>
    </source>
</evidence>
<feature type="site" description="mRNA cap binding" evidence="12">
    <location>
        <position position="347"/>
    </location>
</feature>
<comment type="similarity">
    <text evidence="10">Belongs to the class I-like SAM-binding methyltransferase superfamily. mRNA cap 0 methyltransferase family.</text>
</comment>
<proteinExistence type="inferred from homology"/>
<dbReference type="PANTHER" id="PTHR12189:SF2">
    <property type="entry name" value="MRNA CAP GUANINE-N7 METHYLTRANSFERASE"/>
    <property type="match status" value="1"/>
</dbReference>
<feature type="site" description="mRNA cap binding" evidence="12">
    <location>
        <position position="154"/>
    </location>
</feature>
<feature type="region of interest" description="Disordered" evidence="13">
    <location>
        <begin position="314"/>
        <end position="335"/>
    </location>
</feature>
<evidence type="ECO:0000256" key="11">
    <source>
        <dbReference type="PIRSR" id="PIRSR028762-1"/>
    </source>
</evidence>
<evidence type="ECO:0000256" key="8">
    <source>
        <dbReference type="ARBA" id="ARBA00023242"/>
    </source>
</evidence>
<feature type="site" description="mRNA cap binding" evidence="12">
    <location>
        <position position="76"/>
    </location>
</feature>
<sequence>MAEDLTGTVAKHYNELQETGLDTRSQSRIFYLRNFNNWIKSVLIGDTLQQIRENKGENQGISVLDLCSGKGGDLLKWKKGKISKVVCADIAGTSVEQCESRYNEILERNKRERYFTEMFTAEFITADCTKTRLRAMYKDPSMKFDLASCQFSFHYCFESFPQAQTMLQNACECLELGGYFIGTTPNSYEIMKRLRESPDKKCGNEVYSISYDGEDFNKPGLFGAKYNFHLEGVVDCPEFLVYFPLLEKMAEEYGMKLISRTPFAQYFKENVDKGENRSLLGKMQALEPYPADRDAKLVSDLDSDYAATSEVVKNMHANDDRPEEEKRRRPQRVGTLSKAEWEAGTIYLVFVFQKVLDKQTGKKWQTKKKEEEEECHVNLKRPSEESIPQSAEKLPKVT</sequence>
<dbReference type="GO" id="GO:0003723">
    <property type="term" value="F:RNA binding"/>
    <property type="evidence" value="ECO:0007669"/>
    <property type="project" value="UniProtKB-KW"/>
</dbReference>
<feature type="compositionally biased region" description="Basic and acidic residues" evidence="13">
    <location>
        <begin position="367"/>
        <end position="384"/>
    </location>
</feature>
<keyword evidence="8 10" id="KW-0539">Nucleus</keyword>
<feature type="binding site" evidence="11">
    <location>
        <position position="40"/>
    </location>
    <ligand>
        <name>S-adenosyl-L-methionine</name>
        <dbReference type="ChEBI" id="CHEBI:59789"/>
    </ligand>
</feature>
<keyword evidence="3 10" id="KW-0507">mRNA processing</keyword>
<dbReference type="SUPFAM" id="SSF53335">
    <property type="entry name" value="S-adenosyl-L-methionine-dependent methyltransferases"/>
    <property type="match status" value="1"/>
</dbReference>
<keyword evidence="2 10" id="KW-0489">Methyltransferase</keyword>
<evidence type="ECO:0000313" key="16">
    <source>
        <dbReference type="Proteomes" id="UP001186944"/>
    </source>
</evidence>
<keyword evidence="5 10" id="KW-0949">S-adenosyl-L-methionine</keyword>
<dbReference type="InterPro" id="IPR016899">
    <property type="entry name" value="mRNA_G-N7_MeTrfase_euk"/>
</dbReference>
<organism evidence="15 16">
    <name type="scientific">Pinctada imbricata</name>
    <name type="common">Atlantic pearl-oyster</name>
    <name type="synonym">Pinctada martensii</name>
    <dbReference type="NCBI Taxonomy" id="66713"/>
    <lineage>
        <taxon>Eukaryota</taxon>
        <taxon>Metazoa</taxon>
        <taxon>Spiralia</taxon>
        <taxon>Lophotrochozoa</taxon>
        <taxon>Mollusca</taxon>
        <taxon>Bivalvia</taxon>
        <taxon>Autobranchia</taxon>
        <taxon>Pteriomorphia</taxon>
        <taxon>Pterioida</taxon>
        <taxon>Pterioidea</taxon>
        <taxon>Pteriidae</taxon>
        <taxon>Pinctada</taxon>
    </lineage>
</organism>
<feature type="site" description="mRNA cap binding" evidence="12">
    <location>
        <position position="70"/>
    </location>
</feature>
<accession>A0AA89BNS9</accession>
<evidence type="ECO:0000256" key="7">
    <source>
        <dbReference type="ARBA" id="ARBA00023042"/>
    </source>
</evidence>
<feature type="region of interest" description="Disordered" evidence="13">
    <location>
        <begin position="360"/>
        <end position="398"/>
    </location>
</feature>
<evidence type="ECO:0000256" key="10">
    <source>
        <dbReference type="PIRNR" id="PIRNR028762"/>
    </source>
</evidence>
<gene>
    <name evidence="15" type="ORF">FSP39_006590</name>
</gene>
<evidence type="ECO:0000256" key="9">
    <source>
        <dbReference type="ARBA" id="ARBA00044712"/>
    </source>
</evidence>
<evidence type="ECO:0000256" key="12">
    <source>
        <dbReference type="PIRSR" id="PIRSR028762-2"/>
    </source>
</evidence>
<feature type="binding site" evidence="11">
    <location>
        <position position="150"/>
    </location>
    <ligand>
        <name>S-adenosyl-L-methionine</name>
        <dbReference type="ChEBI" id="CHEBI:59789"/>
    </ligand>
</feature>
<feature type="site" description="mRNA cap binding" evidence="12">
    <location>
        <position position="238"/>
    </location>
</feature>
<evidence type="ECO:0000256" key="13">
    <source>
        <dbReference type="SAM" id="MobiDB-lite"/>
    </source>
</evidence>
<dbReference type="Pfam" id="PF03291">
    <property type="entry name" value="mRNA_G-N7_MeTrfase"/>
    <property type="match status" value="1"/>
</dbReference>
<dbReference type="InterPro" id="IPR004971">
    <property type="entry name" value="mRNA_G-N7_MeTrfase_dom"/>
</dbReference>
<keyword evidence="4 10" id="KW-0808">Transferase</keyword>
<feature type="domain" description="MRNA cap 0 methyltransferase" evidence="14">
    <location>
        <begin position="27"/>
        <end position="355"/>
    </location>
</feature>
<evidence type="ECO:0000256" key="6">
    <source>
        <dbReference type="ARBA" id="ARBA00022884"/>
    </source>
</evidence>
<feature type="binding site" evidence="11">
    <location>
        <position position="127"/>
    </location>
    <ligand>
        <name>S-adenosyl-L-methionine</name>
        <dbReference type="ChEBI" id="CHEBI:59789"/>
    </ligand>
</feature>
<reference evidence="15" key="1">
    <citation type="submission" date="2019-08" db="EMBL/GenBank/DDBJ databases">
        <title>The improved chromosome-level genome for the pearl oyster Pinctada fucata martensii using PacBio sequencing and Hi-C.</title>
        <authorList>
            <person name="Zheng Z."/>
        </authorList>
    </citation>
    <scope>NUCLEOTIDE SEQUENCE</scope>
    <source>
        <strain evidence="15">ZZ-2019</strain>
        <tissue evidence="15">Adductor muscle</tissue>
    </source>
</reference>
<keyword evidence="16" id="KW-1185">Reference proteome</keyword>